<dbReference type="Gene3D" id="3.80.10.10">
    <property type="entry name" value="Ribonuclease Inhibitor"/>
    <property type="match status" value="1"/>
</dbReference>
<feature type="domain" description="R13L1/DRL21-like LRR repeat region" evidence="2">
    <location>
        <begin position="300"/>
        <end position="359"/>
    </location>
</feature>
<organism evidence="3 4">
    <name type="scientific">Mariniblastus fucicola</name>
    <dbReference type="NCBI Taxonomy" id="980251"/>
    <lineage>
        <taxon>Bacteria</taxon>
        <taxon>Pseudomonadati</taxon>
        <taxon>Planctomycetota</taxon>
        <taxon>Planctomycetia</taxon>
        <taxon>Pirellulales</taxon>
        <taxon>Pirellulaceae</taxon>
        <taxon>Mariniblastus</taxon>
    </lineage>
</organism>
<dbReference type="Proteomes" id="UP000322214">
    <property type="component" value="Chromosome"/>
</dbReference>
<dbReference type="STRING" id="980251.GCA_001642875_01036"/>
<evidence type="ECO:0000313" key="3">
    <source>
        <dbReference type="EMBL" id="QEG24612.1"/>
    </source>
</evidence>
<sequence>MDPAVRSRNCYDVKAKVALPKLSFMEEVDVSQSSTEQQGSSEGNPTTRKPSFRLRFGLKTFLAFVMLAGVFFGVIYPSIERAKNESDAISQLTSLYPADYSKPEFLYDYEMDGDDKKSPATPAWVRMILGEHCFSTVKSVRIIGGVNDNVESFEDVVSHLSKFKNLQELAVDGLGYRKDADFFEDYPDLRVLSLNSWSDLEDLSGLKDLNKLESLDLSMTSIRSIASVADCSGMKSIQLTGCELLEDIELVAGMPDLAILEQSYCSKVKSLDYLDRFENLENFGCSASEHVKSFDVSLIAKNRNLKSLMLSGFVSFENIELLNEFPNLVHLRLDHCRGFEQLPSLAKLTKLKTVILQNCDSLKSLHGIGDSGALTSLTLFGCKNLEDITPVSEFAGITSLDLQSCNLVDDFRPVSTMKSLKSIRLQGTNIKDLDMLKGLKLQGVFVMSCPNLADISGLSGIDEHASVWIQSCPKITQEMAFDVGDETGVLIQLF</sequence>
<dbReference type="InterPro" id="IPR032675">
    <property type="entry name" value="LRR_dom_sf"/>
</dbReference>
<keyword evidence="1" id="KW-1133">Transmembrane helix</keyword>
<feature type="transmembrane region" description="Helical" evidence="1">
    <location>
        <begin position="56"/>
        <end position="76"/>
    </location>
</feature>
<keyword evidence="1" id="KW-0472">Membrane</keyword>
<dbReference type="InterPro" id="IPR056789">
    <property type="entry name" value="LRR_R13L1-DRL21"/>
</dbReference>
<dbReference type="Pfam" id="PF25019">
    <property type="entry name" value="LRR_R13L1-DRL21"/>
    <property type="match status" value="1"/>
</dbReference>
<evidence type="ECO:0000259" key="2">
    <source>
        <dbReference type="Pfam" id="PF25019"/>
    </source>
</evidence>
<protein>
    <submittedName>
        <fullName evidence="3">Internalin-A</fullName>
    </submittedName>
</protein>
<dbReference type="SUPFAM" id="SSF52058">
    <property type="entry name" value="L domain-like"/>
    <property type="match status" value="1"/>
</dbReference>
<name>A0A5B9PIX4_9BACT</name>
<gene>
    <name evidence="3" type="primary">inlA_3</name>
    <name evidence="3" type="ORF">MFFC18_45330</name>
</gene>
<evidence type="ECO:0000313" key="4">
    <source>
        <dbReference type="Proteomes" id="UP000322214"/>
    </source>
</evidence>
<accession>A0A5B9PIX4</accession>
<proteinExistence type="predicted"/>
<keyword evidence="4" id="KW-1185">Reference proteome</keyword>
<reference evidence="3 4" key="1">
    <citation type="submission" date="2019-08" db="EMBL/GenBank/DDBJ databases">
        <title>Deep-cultivation of Planctomycetes and their phenomic and genomic characterization uncovers novel biology.</title>
        <authorList>
            <person name="Wiegand S."/>
            <person name="Jogler M."/>
            <person name="Boedeker C."/>
            <person name="Pinto D."/>
            <person name="Vollmers J."/>
            <person name="Rivas-Marin E."/>
            <person name="Kohn T."/>
            <person name="Peeters S.H."/>
            <person name="Heuer A."/>
            <person name="Rast P."/>
            <person name="Oberbeckmann S."/>
            <person name="Bunk B."/>
            <person name="Jeske O."/>
            <person name="Meyerdierks A."/>
            <person name="Storesund J.E."/>
            <person name="Kallscheuer N."/>
            <person name="Luecker S."/>
            <person name="Lage O.M."/>
            <person name="Pohl T."/>
            <person name="Merkel B.J."/>
            <person name="Hornburger P."/>
            <person name="Mueller R.-W."/>
            <person name="Bruemmer F."/>
            <person name="Labrenz M."/>
            <person name="Spormann A.M."/>
            <person name="Op den Camp H."/>
            <person name="Overmann J."/>
            <person name="Amann R."/>
            <person name="Jetten M.S.M."/>
            <person name="Mascher T."/>
            <person name="Medema M.H."/>
            <person name="Devos D.P."/>
            <person name="Kaster A.-K."/>
            <person name="Ovreas L."/>
            <person name="Rohde M."/>
            <person name="Galperin M.Y."/>
            <person name="Jogler C."/>
        </authorList>
    </citation>
    <scope>NUCLEOTIDE SEQUENCE [LARGE SCALE GENOMIC DNA]</scope>
    <source>
        <strain evidence="3 4">FC18</strain>
    </source>
</reference>
<dbReference type="AlphaFoldDB" id="A0A5B9PIX4"/>
<dbReference type="PANTHER" id="PTHR47186:SF3">
    <property type="entry name" value="OS09G0267800 PROTEIN"/>
    <property type="match status" value="1"/>
</dbReference>
<evidence type="ECO:0000256" key="1">
    <source>
        <dbReference type="SAM" id="Phobius"/>
    </source>
</evidence>
<dbReference type="OrthoDB" id="1490745at2"/>
<dbReference type="KEGG" id="mff:MFFC18_45330"/>
<dbReference type="EMBL" id="CP042912">
    <property type="protein sequence ID" value="QEG24612.1"/>
    <property type="molecule type" value="Genomic_DNA"/>
</dbReference>
<keyword evidence="1" id="KW-0812">Transmembrane</keyword>
<dbReference type="PANTHER" id="PTHR47186">
    <property type="entry name" value="LEUCINE-RICH REPEAT-CONTAINING PROTEIN 57"/>
    <property type="match status" value="1"/>
</dbReference>